<dbReference type="NCBIfam" id="TIGR02569">
    <property type="entry name" value="TIGR02569_actnb"/>
    <property type="match status" value="1"/>
</dbReference>
<evidence type="ECO:0000313" key="2">
    <source>
        <dbReference type="EMBL" id="GAA5125188.1"/>
    </source>
</evidence>
<name>A0ABP9NLE5_9PSEU</name>
<gene>
    <name evidence="2" type="ORF">GCM10023320_39370</name>
</gene>
<evidence type="ECO:0000256" key="1">
    <source>
        <dbReference type="SAM" id="MobiDB-lite"/>
    </source>
</evidence>
<accession>A0ABP9NLE5</accession>
<organism evidence="2 3">
    <name type="scientific">Pseudonocardia adelaidensis</name>
    <dbReference type="NCBI Taxonomy" id="648754"/>
    <lineage>
        <taxon>Bacteria</taxon>
        <taxon>Bacillati</taxon>
        <taxon>Actinomycetota</taxon>
        <taxon>Actinomycetes</taxon>
        <taxon>Pseudonocardiales</taxon>
        <taxon>Pseudonocardiaceae</taxon>
        <taxon>Pseudonocardia</taxon>
    </lineage>
</organism>
<comment type="caution">
    <text evidence="2">The sequence shown here is derived from an EMBL/GenBank/DDBJ whole genome shotgun (WGS) entry which is preliminary data.</text>
</comment>
<proteinExistence type="predicted"/>
<protein>
    <submittedName>
        <fullName evidence="2">TIGR02569 family protein</fullName>
    </submittedName>
</protein>
<reference evidence="3" key="1">
    <citation type="journal article" date="2019" name="Int. J. Syst. Evol. Microbiol.">
        <title>The Global Catalogue of Microorganisms (GCM) 10K type strain sequencing project: providing services to taxonomists for standard genome sequencing and annotation.</title>
        <authorList>
            <consortium name="The Broad Institute Genomics Platform"/>
            <consortium name="The Broad Institute Genome Sequencing Center for Infectious Disease"/>
            <person name="Wu L."/>
            <person name="Ma J."/>
        </authorList>
    </citation>
    <scope>NUCLEOTIDE SEQUENCE [LARGE SCALE GENOMIC DNA]</scope>
    <source>
        <strain evidence="3">JCM 18302</strain>
    </source>
</reference>
<dbReference type="Proteomes" id="UP001500804">
    <property type="component" value="Unassembled WGS sequence"/>
</dbReference>
<evidence type="ECO:0000313" key="3">
    <source>
        <dbReference type="Proteomes" id="UP001500804"/>
    </source>
</evidence>
<dbReference type="EMBL" id="BAABJO010000013">
    <property type="protein sequence ID" value="GAA5125188.1"/>
    <property type="molecule type" value="Genomic_DNA"/>
</dbReference>
<dbReference type="InterPro" id="IPR013402">
    <property type="entry name" value="CHP02569"/>
</dbReference>
<feature type="region of interest" description="Disordered" evidence="1">
    <location>
        <begin position="1"/>
        <end position="25"/>
    </location>
</feature>
<sequence>MIIAPGHRPIARHGDAPPRGTPERLRGAGSVAGVTAAPVMPPAGTTLPVHVRTAFGVNDVEPRPVVWAGRRAWHCGDVLVRPVPDNVVAAWSAAVLDGLQVEGVRIARPLRSSDGRWVVGGWAACRFIPGYVEPRYDEVIEASVRLHAATASVSRPRLLDDRDDLVSRSAAGAFGERRLTLDPATGGELYSQLAEFRKPVQLTPQLVHPELFGAVLFDEHGMPAVIDLVPCWRPAQWAAAVIVVDALAWGGADEELPHRWTHLEEWPQMLLRALLHRVALHAQHPDASPRTLAGLQRAAGAIGPLL</sequence>
<feature type="compositionally biased region" description="Basic and acidic residues" evidence="1">
    <location>
        <begin position="12"/>
        <end position="25"/>
    </location>
</feature>
<keyword evidence="3" id="KW-1185">Reference proteome</keyword>